<dbReference type="InterPro" id="IPR011990">
    <property type="entry name" value="TPR-like_helical_dom_sf"/>
</dbReference>
<dbReference type="InterPro" id="IPR034706">
    <property type="entry name" value="CpoB"/>
</dbReference>
<dbReference type="GO" id="GO:0043093">
    <property type="term" value="P:FtsZ-dependent cytokinesis"/>
    <property type="evidence" value="ECO:0007669"/>
    <property type="project" value="UniProtKB-UniRule"/>
</dbReference>
<keyword evidence="2" id="KW-0175">Coiled coil</keyword>
<dbReference type="InterPro" id="IPR014162">
    <property type="entry name" value="CpoB_C"/>
</dbReference>
<dbReference type="OrthoDB" id="8525418at2"/>
<keyword evidence="2" id="KW-0132">Cell division</keyword>
<dbReference type="SUPFAM" id="SSF48452">
    <property type="entry name" value="TPR-like"/>
    <property type="match status" value="1"/>
</dbReference>
<evidence type="ECO:0000259" key="3">
    <source>
        <dbReference type="Pfam" id="PF13525"/>
    </source>
</evidence>
<dbReference type="GO" id="GO:0030288">
    <property type="term" value="C:outer membrane-bounded periplasmic space"/>
    <property type="evidence" value="ECO:0007669"/>
    <property type="project" value="UniProtKB-UniRule"/>
</dbReference>
<reference evidence="4 5" key="1">
    <citation type="submission" date="2018-04" db="EMBL/GenBank/DDBJ databases">
        <title>Genomic Encyclopedia of Type Strains, Phase IV (KMG-IV): sequencing the most valuable type-strain genomes for metagenomic binning, comparative biology and taxonomic classification.</title>
        <authorList>
            <person name="Goeker M."/>
        </authorList>
    </citation>
    <scope>NUCLEOTIDE SEQUENCE [LARGE SCALE GENOMIC DNA]</scope>
    <source>
        <strain evidence="4 5">DSM 10065</strain>
    </source>
</reference>
<evidence type="ECO:0000256" key="1">
    <source>
        <dbReference type="ARBA" id="ARBA00022729"/>
    </source>
</evidence>
<comment type="subcellular location">
    <subcellularLocation>
        <location evidence="2">Periplasm</location>
    </subcellularLocation>
</comment>
<feature type="chain" id="PRO_5015794470" description="Cell division coordinator CpoB" evidence="2">
    <location>
        <begin position="29"/>
        <end position="228"/>
    </location>
</feature>
<keyword evidence="2" id="KW-0131">Cell cycle</keyword>
<dbReference type="HAMAP" id="MF_02066">
    <property type="entry name" value="CpoB"/>
    <property type="match status" value="1"/>
</dbReference>
<keyword evidence="2" id="KW-0574">Periplasm</keyword>
<dbReference type="InterPro" id="IPR039565">
    <property type="entry name" value="BamD-like"/>
</dbReference>
<accession>A0A2U1CLQ9</accession>
<feature type="signal peptide" evidence="2">
    <location>
        <begin position="1"/>
        <end position="28"/>
    </location>
</feature>
<organism evidence="4 5">
    <name type="scientific">Pusillimonas noertemannii</name>
    <dbReference type="NCBI Taxonomy" id="305977"/>
    <lineage>
        <taxon>Bacteria</taxon>
        <taxon>Pseudomonadati</taxon>
        <taxon>Pseudomonadota</taxon>
        <taxon>Betaproteobacteria</taxon>
        <taxon>Burkholderiales</taxon>
        <taxon>Alcaligenaceae</taxon>
        <taxon>Pusillimonas</taxon>
    </lineage>
</organism>
<comment type="similarity">
    <text evidence="2">Belongs to the CpoB family.</text>
</comment>
<feature type="coiled-coil region" evidence="2">
    <location>
        <begin position="31"/>
        <end position="83"/>
    </location>
</feature>
<keyword evidence="5" id="KW-1185">Reference proteome</keyword>
<protein>
    <recommendedName>
        <fullName evidence="2">Cell division coordinator CpoB</fullName>
    </recommendedName>
</protein>
<gene>
    <name evidence="2" type="primary">cpoB</name>
    <name evidence="4" type="ORF">C7440_1436</name>
</gene>
<dbReference type="STRING" id="1231391.GCA_000308195_02942"/>
<dbReference type="NCBIfam" id="TIGR02795">
    <property type="entry name" value="tol_pal_ybgF"/>
    <property type="match status" value="1"/>
</dbReference>
<comment type="caution">
    <text evidence="4">The sequence shown here is derived from an EMBL/GenBank/DDBJ whole genome shotgun (WGS) entry which is preliminary data.</text>
</comment>
<dbReference type="RefSeq" id="WP_116517998.1">
    <property type="nucleotide sequence ID" value="NZ_JACCEX010000002.1"/>
</dbReference>
<dbReference type="EMBL" id="QEKO01000002">
    <property type="protein sequence ID" value="PVY61950.1"/>
    <property type="molecule type" value="Genomic_DNA"/>
</dbReference>
<name>A0A2U1CLQ9_9BURK</name>
<feature type="domain" description="Outer membrane lipoprotein BamD-like" evidence="3">
    <location>
        <begin position="106"/>
        <end position="227"/>
    </location>
</feature>
<sequence length="228" mass="25464" precursor="true">MRRFVSMPRPQVLAATLALTFFMLPAHAFADDEARRAILELRQQVRQMHEQNQQARFLLADQIETLQHELAEMRGQLERMRFELDINKRSSQDQSGGSSIQVSNPQEQAAFDNAMGLFRSGKYKEAAQGLNSFLSDYPNSQLASEARFYLGSSQYATKDFKGSIAQLQQLVQAAPNDPRAPDALLIVAAGKIELNDMAGAKTSLQQIVRDYPQSSAADTAKSRLELLQ</sequence>
<proteinExistence type="inferred from homology"/>
<dbReference type="Proteomes" id="UP000246145">
    <property type="component" value="Unassembled WGS sequence"/>
</dbReference>
<dbReference type="AlphaFoldDB" id="A0A2U1CLQ9"/>
<comment type="function">
    <text evidence="2">Mediates coordination of peptidoglycan synthesis and outer membrane constriction during cell division.</text>
</comment>
<evidence type="ECO:0000313" key="5">
    <source>
        <dbReference type="Proteomes" id="UP000246145"/>
    </source>
</evidence>
<evidence type="ECO:0000256" key="2">
    <source>
        <dbReference type="HAMAP-Rule" id="MF_02066"/>
    </source>
</evidence>
<dbReference type="Pfam" id="PF13525">
    <property type="entry name" value="YfiO"/>
    <property type="match status" value="1"/>
</dbReference>
<evidence type="ECO:0000313" key="4">
    <source>
        <dbReference type="EMBL" id="PVY61950.1"/>
    </source>
</evidence>
<dbReference type="Gene3D" id="1.25.40.10">
    <property type="entry name" value="Tetratricopeptide repeat domain"/>
    <property type="match status" value="1"/>
</dbReference>
<keyword evidence="1 2" id="KW-0732">Signal</keyword>